<dbReference type="AlphaFoldDB" id="A0A1G8R8W1"/>
<dbReference type="Proteomes" id="UP000183255">
    <property type="component" value="Unassembled WGS sequence"/>
</dbReference>
<proteinExistence type="predicted"/>
<reference evidence="1 2" key="1">
    <citation type="submission" date="2016-10" db="EMBL/GenBank/DDBJ databases">
        <authorList>
            <person name="de Groot N.N."/>
        </authorList>
    </citation>
    <scope>NUCLEOTIDE SEQUENCE [LARGE SCALE GENOMIC DNA]</scope>
    <source>
        <strain evidence="1 2">CGMCC 1.5058</strain>
    </source>
</reference>
<evidence type="ECO:0000313" key="2">
    <source>
        <dbReference type="Proteomes" id="UP000183255"/>
    </source>
</evidence>
<protein>
    <submittedName>
        <fullName evidence="1">Uncharacterized protein</fullName>
    </submittedName>
</protein>
<gene>
    <name evidence="1" type="ORF">SAMN05421804_10825</name>
</gene>
<evidence type="ECO:0000313" key="1">
    <source>
        <dbReference type="EMBL" id="SDJ13407.1"/>
    </source>
</evidence>
<sequence length="174" mass="20319">MNRKQKIIRNTILLIGFSFLLFTRSYLYLDPMTAFRASERSNHYGPSEVVYMESFSGGKYIVGRYEQWISQSEINRVFGIFWRIGNAYTGIEIKENQPLTYVWSQSDYGFHAYGIITDSKIAKIEVYTSDGSILTQSDFHEGFFILSWEEDAEFRKIMAYDASGAVIFEEERLR</sequence>
<dbReference type="RefSeq" id="WP_031577286.1">
    <property type="nucleotide sequence ID" value="NZ_FNDZ01000008.1"/>
</dbReference>
<accession>A0A1G8R8W1</accession>
<name>A0A1G8R8W1_9CLOT</name>
<organism evidence="1 2">
    <name type="scientific">Proteiniclasticum ruminis</name>
    <dbReference type="NCBI Taxonomy" id="398199"/>
    <lineage>
        <taxon>Bacteria</taxon>
        <taxon>Bacillati</taxon>
        <taxon>Bacillota</taxon>
        <taxon>Clostridia</taxon>
        <taxon>Eubacteriales</taxon>
        <taxon>Clostridiaceae</taxon>
        <taxon>Proteiniclasticum</taxon>
    </lineage>
</organism>
<dbReference type="EMBL" id="FNDZ01000008">
    <property type="protein sequence ID" value="SDJ13407.1"/>
    <property type="molecule type" value="Genomic_DNA"/>
</dbReference>